<keyword evidence="10" id="KW-1185">Reference proteome</keyword>
<dbReference type="InterPro" id="IPR036812">
    <property type="entry name" value="NAD(P)_OxRdtase_dom_sf"/>
</dbReference>
<dbReference type="CDD" id="cd19071">
    <property type="entry name" value="AKR_AKR1-5-like"/>
    <property type="match status" value="1"/>
</dbReference>
<dbReference type="SUPFAM" id="SSF51430">
    <property type="entry name" value="NAD(P)-linked oxidoreductase"/>
    <property type="match status" value="1"/>
</dbReference>
<evidence type="ECO:0000313" key="10">
    <source>
        <dbReference type="Proteomes" id="UP000070501"/>
    </source>
</evidence>
<dbReference type="InParanoid" id="A0A136JEU8"/>
<dbReference type="Gene3D" id="3.20.20.100">
    <property type="entry name" value="NADP-dependent oxidoreductase domain"/>
    <property type="match status" value="1"/>
</dbReference>
<protein>
    <submittedName>
        <fullName evidence="9">Aldo/keto reductase</fullName>
    </submittedName>
</protein>
<dbReference type="PANTHER" id="PTHR43827:SF3">
    <property type="entry name" value="NADP-DEPENDENT OXIDOREDUCTASE DOMAIN-CONTAINING PROTEIN"/>
    <property type="match status" value="1"/>
</dbReference>
<feature type="site" description="Lowers pKa of active site Tyr" evidence="6">
    <location>
        <position position="97"/>
    </location>
</feature>
<dbReference type="PRINTS" id="PR00069">
    <property type="entry name" value="ALDKETRDTASE"/>
</dbReference>
<evidence type="ECO:0000256" key="2">
    <source>
        <dbReference type="ARBA" id="ARBA00022857"/>
    </source>
</evidence>
<dbReference type="InterPro" id="IPR018170">
    <property type="entry name" value="Aldo/ket_reductase_CS"/>
</dbReference>
<dbReference type="OrthoDB" id="416253at2759"/>
<dbReference type="Proteomes" id="UP000070501">
    <property type="component" value="Unassembled WGS sequence"/>
</dbReference>
<feature type="signal peptide" evidence="7">
    <location>
        <begin position="1"/>
        <end position="19"/>
    </location>
</feature>
<evidence type="ECO:0000313" key="9">
    <source>
        <dbReference type="EMBL" id="KXJ95672.1"/>
    </source>
</evidence>
<evidence type="ECO:0000256" key="4">
    <source>
        <dbReference type="PIRSR" id="PIRSR000097-1"/>
    </source>
</evidence>
<evidence type="ECO:0000256" key="7">
    <source>
        <dbReference type="SAM" id="SignalP"/>
    </source>
</evidence>
<dbReference type="InterPro" id="IPR020471">
    <property type="entry name" value="AKR"/>
</dbReference>
<evidence type="ECO:0000256" key="1">
    <source>
        <dbReference type="ARBA" id="ARBA00007905"/>
    </source>
</evidence>
<keyword evidence="2" id="KW-0521">NADP</keyword>
<name>A0A136JEU8_9PEZI</name>
<feature type="chain" id="PRO_5007293707" evidence="7">
    <location>
        <begin position="20"/>
        <end position="337"/>
    </location>
</feature>
<gene>
    <name evidence="9" type="ORF">Micbo1qcDRAFT_143945</name>
</gene>
<dbReference type="PIRSF" id="PIRSF000097">
    <property type="entry name" value="AKR"/>
    <property type="match status" value="1"/>
</dbReference>
<dbReference type="EMBL" id="KQ964246">
    <property type="protein sequence ID" value="KXJ95672.1"/>
    <property type="molecule type" value="Genomic_DNA"/>
</dbReference>
<organism evidence="9 10">
    <name type="scientific">Microdochium bolleyi</name>
    <dbReference type="NCBI Taxonomy" id="196109"/>
    <lineage>
        <taxon>Eukaryota</taxon>
        <taxon>Fungi</taxon>
        <taxon>Dikarya</taxon>
        <taxon>Ascomycota</taxon>
        <taxon>Pezizomycotina</taxon>
        <taxon>Sordariomycetes</taxon>
        <taxon>Xylariomycetidae</taxon>
        <taxon>Xylariales</taxon>
        <taxon>Microdochiaceae</taxon>
        <taxon>Microdochium</taxon>
    </lineage>
</organism>
<keyword evidence="7" id="KW-0732">Signal</keyword>
<feature type="binding site" evidence="5">
    <location>
        <position position="130"/>
    </location>
    <ligand>
        <name>substrate</name>
    </ligand>
</feature>
<feature type="active site" description="Proton donor" evidence="4">
    <location>
        <position position="72"/>
    </location>
</feature>
<dbReference type="AlphaFoldDB" id="A0A136JEU8"/>
<comment type="similarity">
    <text evidence="1">Belongs to the aldo/keto reductase family.</text>
</comment>
<evidence type="ECO:0000256" key="3">
    <source>
        <dbReference type="ARBA" id="ARBA00023002"/>
    </source>
</evidence>
<dbReference type="InterPro" id="IPR023210">
    <property type="entry name" value="NADP_OxRdtase_dom"/>
</dbReference>
<feature type="domain" description="NADP-dependent oxidoreductase" evidence="8">
    <location>
        <begin position="40"/>
        <end position="301"/>
    </location>
</feature>
<sequence>MKINHILSAVIGLTTTVSATGPRPEVVSHLDGLKDIPSFGLGTWLSAKDKVADAVKYALKHGYNHIDAALIYGNEKQVGKGIAAAKVHRKDIWVTSKLWNADHRREKVHSAIRETIADLGVEYLDLYLMHWPVAFVPGKGTRLVRRTGILTTWRAMEDAVRQNLTRHIGISNFARADVEELLREAEIRLYAHEFETHPYLQQQEFVDYHRRAGIKVIAYSPLANTNPTYDGHKPVGPILEDLFWENLAKEKGCSVPQAVLAWGLQRGTVVIPKSVHATYIKENLGALDVDFSEGEMAQIGATDKKTRFNDPGKEWGLELFADLDDPTRLWDDELNEL</sequence>
<reference evidence="10" key="1">
    <citation type="submission" date="2016-02" db="EMBL/GenBank/DDBJ databases">
        <title>Draft genome sequence of Microdochium bolleyi, a fungal endophyte of beachgrass.</title>
        <authorList>
            <consortium name="DOE Joint Genome Institute"/>
            <person name="David A.S."/>
            <person name="May G."/>
            <person name="Haridas S."/>
            <person name="Lim J."/>
            <person name="Wang M."/>
            <person name="Labutti K."/>
            <person name="Lipzen A."/>
            <person name="Barry K."/>
            <person name="Grigoriev I.V."/>
        </authorList>
    </citation>
    <scope>NUCLEOTIDE SEQUENCE [LARGE SCALE GENOMIC DNA]</scope>
    <source>
        <strain evidence="10">J235TASD1</strain>
    </source>
</reference>
<dbReference type="PANTHER" id="PTHR43827">
    <property type="entry name" value="2,5-DIKETO-D-GLUCONIC ACID REDUCTASE"/>
    <property type="match status" value="1"/>
</dbReference>
<evidence type="ECO:0000256" key="6">
    <source>
        <dbReference type="PIRSR" id="PIRSR000097-3"/>
    </source>
</evidence>
<accession>A0A136JEU8</accession>
<evidence type="ECO:0000259" key="8">
    <source>
        <dbReference type="Pfam" id="PF00248"/>
    </source>
</evidence>
<dbReference type="STRING" id="196109.A0A136JEU8"/>
<evidence type="ECO:0000256" key="5">
    <source>
        <dbReference type="PIRSR" id="PIRSR000097-2"/>
    </source>
</evidence>
<dbReference type="GO" id="GO:0016616">
    <property type="term" value="F:oxidoreductase activity, acting on the CH-OH group of donors, NAD or NADP as acceptor"/>
    <property type="evidence" value="ECO:0007669"/>
    <property type="project" value="UniProtKB-ARBA"/>
</dbReference>
<dbReference type="PROSITE" id="PS00062">
    <property type="entry name" value="ALDOKETO_REDUCTASE_2"/>
    <property type="match status" value="1"/>
</dbReference>
<dbReference type="Pfam" id="PF00248">
    <property type="entry name" value="Aldo_ket_red"/>
    <property type="match status" value="1"/>
</dbReference>
<proteinExistence type="inferred from homology"/>
<keyword evidence="3" id="KW-0560">Oxidoreductase</keyword>